<dbReference type="InterPro" id="IPR001296">
    <property type="entry name" value="Glyco_trans_1"/>
</dbReference>
<feature type="domain" description="Glycosyl transferase family 1" evidence="1">
    <location>
        <begin position="197"/>
        <end position="334"/>
    </location>
</feature>
<sequence>MKITIWHNIMWSRYKAVVFSALHRQARATNIDVNVYQIAETDVNRTTLSPIDLKWHNYPFVLLFKGALSEIPTVKLYLKMAWLTWKNTANVTILSGYERPVVWLQAAILKLKRKPFALFCDSTMYDQPPNLFKGIAKRVIFNSADGMFCYGQRAVQYVNHYGVPKDRIFIRRQAAALPDNYSEQLVVQQRASMRSPSPRYLYVGRFSPEKSLPHLLQAFHGVVQSLPNSELVLVGAGPTVESLKALAAELGIIDKVTFAGSKSGNQLFDEYLKATCLVLPSKSEPWGLVVNEALSFGCPAVVSHRCGCAPELVRNEETGFIFEWGDIAQLTERLIVAPEVFSNASATTTACLEQIAPFNPDSAAAGIIAGCLKISGRRSAETI</sequence>
<evidence type="ECO:0000313" key="3">
    <source>
        <dbReference type="Proteomes" id="UP000051380"/>
    </source>
</evidence>
<dbReference type="RefSeq" id="WP_057026195.1">
    <property type="nucleotide sequence ID" value="NZ_LJYF01000004.1"/>
</dbReference>
<dbReference type="SUPFAM" id="SSF53756">
    <property type="entry name" value="UDP-Glycosyltransferase/glycogen phosphorylase"/>
    <property type="match status" value="1"/>
</dbReference>
<protein>
    <recommendedName>
        <fullName evidence="1">Glycosyl transferase family 1 domain-containing protein</fullName>
    </recommendedName>
</protein>
<dbReference type="Pfam" id="PF00534">
    <property type="entry name" value="Glycos_transf_1"/>
    <property type="match status" value="1"/>
</dbReference>
<accession>A0A0R3CZE4</accession>
<dbReference type="OrthoDB" id="503550at2"/>
<reference evidence="2 3" key="1">
    <citation type="submission" date="2015-09" db="EMBL/GenBank/DDBJ databases">
        <title>Draft Genome Sequence of the Strain BR 3267 (Bradyrhizobium yuanmingense) recommended as inoculant for cowpea in Brazil.</title>
        <authorList>
            <person name="Simoes-Araujo J.L."/>
            <person name="Zilli J.E."/>
        </authorList>
    </citation>
    <scope>NUCLEOTIDE SEQUENCE [LARGE SCALE GENOMIC DNA]</scope>
    <source>
        <strain evidence="2 3">BR3267</strain>
    </source>
</reference>
<dbReference type="EMBL" id="LJYF01000004">
    <property type="protein sequence ID" value="KRQ01518.1"/>
    <property type="molecule type" value="Genomic_DNA"/>
</dbReference>
<dbReference type="InterPro" id="IPR050194">
    <property type="entry name" value="Glycosyltransferase_grp1"/>
</dbReference>
<gene>
    <name evidence="2" type="ORF">AOQ72_08615</name>
</gene>
<name>A0A0R3CZE4_9BRAD</name>
<dbReference type="AlphaFoldDB" id="A0A0R3CZE4"/>
<organism evidence="2 3">
    <name type="scientific">Bradyrhizobium yuanmingense</name>
    <dbReference type="NCBI Taxonomy" id="108015"/>
    <lineage>
        <taxon>Bacteria</taxon>
        <taxon>Pseudomonadati</taxon>
        <taxon>Pseudomonadota</taxon>
        <taxon>Alphaproteobacteria</taxon>
        <taxon>Hyphomicrobiales</taxon>
        <taxon>Nitrobacteraceae</taxon>
        <taxon>Bradyrhizobium</taxon>
    </lineage>
</organism>
<dbReference type="Gene3D" id="3.40.50.2000">
    <property type="entry name" value="Glycogen Phosphorylase B"/>
    <property type="match status" value="2"/>
</dbReference>
<comment type="caution">
    <text evidence="2">The sequence shown here is derived from an EMBL/GenBank/DDBJ whole genome shotgun (WGS) entry which is preliminary data.</text>
</comment>
<evidence type="ECO:0000313" key="2">
    <source>
        <dbReference type="EMBL" id="KRQ01518.1"/>
    </source>
</evidence>
<proteinExistence type="predicted"/>
<dbReference type="PANTHER" id="PTHR45947">
    <property type="entry name" value="SULFOQUINOVOSYL TRANSFERASE SQD2"/>
    <property type="match status" value="1"/>
</dbReference>
<dbReference type="GO" id="GO:0016757">
    <property type="term" value="F:glycosyltransferase activity"/>
    <property type="evidence" value="ECO:0007669"/>
    <property type="project" value="InterPro"/>
</dbReference>
<dbReference type="Proteomes" id="UP000051380">
    <property type="component" value="Unassembled WGS sequence"/>
</dbReference>
<evidence type="ECO:0000259" key="1">
    <source>
        <dbReference type="Pfam" id="PF00534"/>
    </source>
</evidence>
<dbReference type="PANTHER" id="PTHR45947:SF3">
    <property type="entry name" value="SULFOQUINOVOSYL TRANSFERASE SQD2"/>
    <property type="match status" value="1"/>
</dbReference>